<dbReference type="EMBL" id="CP013050">
    <property type="protein sequence ID" value="ALM76505.1"/>
    <property type="molecule type" value="Genomic_DNA"/>
</dbReference>
<dbReference type="PATRIC" id="fig|55802.8.peg.2602"/>
<organism evidence="1 2">
    <name type="scientific">Thermococcus barophilus</name>
    <dbReference type="NCBI Taxonomy" id="55802"/>
    <lineage>
        <taxon>Archaea</taxon>
        <taxon>Methanobacteriati</taxon>
        <taxon>Methanobacteriota</taxon>
        <taxon>Thermococci</taxon>
        <taxon>Thermococcales</taxon>
        <taxon>Thermococcaceae</taxon>
        <taxon>Thermococcus</taxon>
    </lineage>
</organism>
<dbReference type="STRING" id="55802.TBCH5v1_2616"/>
<gene>
    <name evidence="1" type="ORF">TBCH5v1_2616</name>
</gene>
<evidence type="ECO:0000313" key="2">
    <source>
        <dbReference type="Proteomes" id="UP000066042"/>
    </source>
</evidence>
<accession>A0A0S1XFC0</accession>
<dbReference type="Proteomes" id="UP000066042">
    <property type="component" value="Chromosome"/>
</dbReference>
<evidence type="ECO:0000313" key="1">
    <source>
        <dbReference type="EMBL" id="ALM76505.1"/>
    </source>
</evidence>
<sequence length="249" mass="28773">MKSKVAEREFPFHWQFLNEVLKNPQLVVRHFPYFDNTEVRDGKLYVKFKVPKFLFNFGFEFKLEAGFEENKCIYTFKGDKGILTITFECLDNKLRVEASWSGFGEFMMGKNLEIFANGIADSIKNFCQSQARVYEKCEICKIGEKIKAHVKDLIPSTLPSLLMRMYLSSGSTNIEIEGKALDRKDTFRAYIKDGKLVHFTFSSEEGAIALDMNIDLKELEKEREVFEDIPLSGEFEITAFPSDFKLPKA</sequence>
<dbReference type="GeneID" id="26137822"/>
<protein>
    <submittedName>
        <fullName evidence="1">Uncharacterized protein</fullName>
    </submittedName>
</protein>
<proteinExistence type="predicted"/>
<name>A0A0S1XFC0_THEBA</name>
<dbReference type="AlphaFoldDB" id="A0A0S1XFC0"/>
<reference evidence="1 2" key="1">
    <citation type="journal article" date="2016" name="Genome Announc.">
        <title>Complete genome sequence of the hyperthermophilic and piezophilic archaeon Thermococcus barophilus Ch5, capable of growth at the expense of hydrogenogenesis from carbon monoxide and formate.</title>
        <authorList>
            <person name="Oger P."/>
            <person name="Sokolova T.G."/>
            <person name="Kozhevnikova D.A."/>
            <person name="Taranov E.A."/>
            <person name="Vannier P."/>
            <person name="Lee H.S."/>
            <person name="Kwon K.K."/>
            <person name="Kang S.G."/>
            <person name="Lee J.H."/>
            <person name="Bonch-Osmolovskaya E.A."/>
            <person name="Lebedinsky A.V."/>
        </authorList>
    </citation>
    <scope>NUCLEOTIDE SEQUENCE [LARGE SCALE GENOMIC DNA]</scope>
    <source>
        <strain evidence="2">Ch5</strain>
    </source>
</reference>
<dbReference type="RefSeq" id="WP_056934877.1">
    <property type="nucleotide sequence ID" value="NZ_CP013050.1"/>
</dbReference>